<keyword evidence="1" id="KW-0812">Transmembrane</keyword>
<proteinExistence type="predicted"/>
<protein>
    <submittedName>
        <fullName evidence="2">Uncharacterized protein</fullName>
    </submittedName>
</protein>
<evidence type="ECO:0000313" key="3">
    <source>
        <dbReference type="Proteomes" id="UP001387364"/>
    </source>
</evidence>
<dbReference type="EMBL" id="CP147404">
    <property type="protein sequence ID" value="WXB91683.1"/>
    <property type="molecule type" value="Genomic_DNA"/>
</dbReference>
<evidence type="ECO:0000313" key="2">
    <source>
        <dbReference type="EMBL" id="WXB91683.1"/>
    </source>
</evidence>
<reference evidence="2 3" key="1">
    <citation type="submission" date="2024-02" db="EMBL/GenBank/DDBJ databases">
        <title>Seven novel Bacillus-like species.</title>
        <authorList>
            <person name="Liu G."/>
        </authorList>
    </citation>
    <scope>NUCLEOTIDE SEQUENCE [LARGE SCALE GENOMIC DNA]</scope>
    <source>
        <strain evidence="2 3">FJAT-52991</strain>
    </source>
</reference>
<accession>A0ABZ2N258</accession>
<feature type="transmembrane region" description="Helical" evidence="1">
    <location>
        <begin position="6"/>
        <end position="22"/>
    </location>
</feature>
<dbReference type="RefSeq" id="WP_338749413.1">
    <property type="nucleotide sequence ID" value="NZ_CP147404.1"/>
</dbReference>
<gene>
    <name evidence="2" type="ORF">WDJ61_10390</name>
</gene>
<keyword evidence="1" id="KW-0472">Membrane</keyword>
<evidence type="ECO:0000256" key="1">
    <source>
        <dbReference type="SAM" id="Phobius"/>
    </source>
</evidence>
<organism evidence="2 3">
    <name type="scientific">Bacillus kandeliae</name>
    <dbReference type="NCBI Taxonomy" id="3129297"/>
    <lineage>
        <taxon>Bacteria</taxon>
        <taxon>Bacillati</taxon>
        <taxon>Bacillota</taxon>
        <taxon>Bacilli</taxon>
        <taxon>Bacillales</taxon>
        <taxon>Bacillaceae</taxon>
        <taxon>Bacillus</taxon>
    </lineage>
</organism>
<name>A0ABZ2N258_9BACI</name>
<sequence length="133" mass="15764">MSSNTIFFIVLILIIFMLRKHIKFRTVIKWGYTYKHFGKTLNVTYKRFTGLDNYNFIFRKGNIVTISYDVKVEEGELTLEWTDRKKIIWQETFKEDSQGTFTTLADHRLHCIQLEGKNTKGGCHIEFTEKGNE</sequence>
<dbReference type="Proteomes" id="UP001387364">
    <property type="component" value="Chromosome"/>
</dbReference>
<keyword evidence="3" id="KW-1185">Reference proteome</keyword>
<keyword evidence="1" id="KW-1133">Transmembrane helix</keyword>